<dbReference type="InterPro" id="IPR036852">
    <property type="entry name" value="Peptidase_S8/S53_dom_sf"/>
</dbReference>
<reference evidence="10" key="1">
    <citation type="journal article" date="2019" name="Int. J. Syst. Evol. Microbiol.">
        <title>The Global Catalogue of Microorganisms (GCM) 10K type strain sequencing project: providing services to taxonomists for standard genome sequencing and annotation.</title>
        <authorList>
            <consortium name="The Broad Institute Genomics Platform"/>
            <consortium name="The Broad Institute Genome Sequencing Center for Infectious Disease"/>
            <person name="Wu L."/>
            <person name="Ma J."/>
        </authorList>
    </citation>
    <scope>NUCLEOTIDE SEQUENCE [LARGE SCALE GENOMIC DNA]</scope>
    <source>
        <strain evidence="10">KCTC 52644</strain>
    </source>
</reference>
<protein>
    <submittedName>
        <fullName evidence="9">S8 family serine peptidase</fullName>
    </submittedName>
</protein>
<dbReference type="PANTHER" id="PTHR43399">
    <property type="entry name" value="SUBTILISIN-RELATED"/>
    <property type="match status" value="1"/>
</dbReference>
<proteinExistence type="inferred from homology"/>
<dbReference type="InterPro" id="IPR015500">
    <property type="entry name" value="Peptidase_S8_subtilisin-rel"/>
</dbReference>
<dbReference type="Pfam" id="PF18962">
    <property type="entry name" value="Por_Secre_tail"/>
    <property type="match status" value="1"/>
</dbReference>
<name>A0ABW5ZA41_9FLAO</name>
<sequence>MNKQQLSALLVVFFCVFSYSQTKEDISKITKDYDVEKIQQKISYYKKLEDLQKAKAIAVANKNGWPIIIKGENGAFQQLMKLTPDGFPVYYSTSNVNAARSTRASFLNTGGGMGLTLDGQAMVARVWDGGTVRRSHSAFGNRVTTVDDNSTDYSDHATHVTGTMIALPWSGGPAGAKGMASAATARTFDWDYDESEALSEVLMGMLISNHSYGVPIGSGSSLLPAWYIGAYTDDARNWDEIAYLSPYYLPVMSAGNDGDSNKNTNPIAAGYDKLNGNKNSKNALIVANAQDAVINSDGSLYSVSINSSSSQGPTDDRRIKPDITGNGTNVTSSTAGSNTSTAAYSGTSMAGPNVAGTLLLVQQHHKNLTNSFMKAATLRGLACHTADDAGNTGPDAKFGWGLLNAKQAVETLTGNGLDSWVSENNLSQGQSYTMTFRSNGTVPLIASITWTDLPGVANNGNLGANDTTPALVNDLDIRVTKDGETYYPWMLQQSPSALAIRTGDNNVDNIEVVKIDSPVAGDYVVTISHKGTLVTGAQAYSLIVTGVASDFSLTSKSEDLSVCSSQTTSYVFDYKQKGRMNTTFSAVDLPTGASAVFTPSSLSANGTVTMTILGLENVRPGTYAIGIKGSNGTESETRFKQLKVYSSTFEPAVLLNPANAFNGTSTTVNFDWESSTNSESYMIQVATNPAFTNILYTFNTTDSKYTVPNLAQESTYYWRVISSNRCGVQPENTATINSFVTGVLSCGNTFMGTDFSNTIIAKTGSSIASVAVEVTGGLTIGELKLSLNIAHTYVEDMTISLKGPASIGSPVIVLFKEPCGNHDNIDCVVVDSGGLPQCEANPAIYGDIRPMQPLGQLIGLPADGTWTLLVEDPYNGDGGMINGFSIDICALTTSLSATNFNINSLIVYPNPTKGIINIDLNGEVSDNTTYELFDIQGRRVALKVSSNTVETLNVESLSDGIYLLTIQNSTGKTNKKIVISK</sequence>
<dbReference type="PRINTS" id="PR00723">
    <property type="entry name" value="SUBTILISIN"/>
</dbReference>
<dbReference type="CDD" id="cd04842">
    <property type="entry name" value="Peptidases_S8_Kp43_protease"/>
    <property type="match status" value="1"/>
</dbReference>
<feature type="active site" description="Charge relay system" evidence="6">
    <location>
        <position position="348"/>
    </location>
</feature>
<keyword evidence="5 6" id="KW-0720">Serine protease</keyword>
<dbReference type="PROSITE" id="PS00138">
    <property type="entry name" value="SUBTILASE_SER"/>
    <property type="match status" value="1"/>
</dbReference>
<feature type="domain" description="P/Homo B" evidence="8">
    <location>
        <begin position="728"/>
        <end position="896"/>
    </location>
</feature>
<gene>
    <name evidence="9" type="ORF">ACFSX9_07895</name>
</gene>
<dbReference type="Proteomes" id="UP001597549">
    <property type="component" value="Unassembled WGS sequence"/>
</dbReference>
<evidence type="ECO:0000256" key="1">
    <source>
        <dbReference type="ARBA" id="ARBA00011073"/>
    </source>
</evidence>
<feature type="compositionally biased region" description="Low complexity" evidence="7">
    <location>
        <begin position="324"/>
        <end position="338"/>
    </location>
</feature>
<keyword evidence="4 6" id="KW-0378">Hydrolase</keyword>
<evidence type="ECO:0000256" key="2">
    <source>
        <dbReference type="ARBA" id="ARBA00022670"/>
    </source>
</evidence>
<evidence type="ECO:0000256" key="5">
    <source>
        <dbReference type="ARBA" id="ARBA00022825"/>
    </source>
</evidence>
<comment type="caution">
    <text evidence="9">The sequence shown here is derived from an EMBL/GenBank/DDBJ whole genome shotgun (WGS) entry which is preliminary data.</text>
</comment>
<evidence type="ECO:0000256" key="4">
    <source>
        <dbReference type="ARBA" id="ARBA00022801"/>
    </source>
</evidence>
<dbReference type="NCBIfam" id="TIGR04183">
    <property type="entry name" value="Por_Secre_tail"/>
    <property type="match status" value="1"/>
</dbReference>
<dbReference type="InterPro" id="IPR002884">
    <property type="entry name" value="P_dom"/>
</dbReference>
<keyword evidence="10" id="KW-1185">Reference proteome</keyword>
<evidence type="ECO:0000256" key="7">
    <source>
        <dbReference type="SAM" id="MobiDB-lite"/>
    </source>
</evidence>
<evidence type="ECO:0000256" key="6">
    <source>
        <dbReference type="PROSITE-ProRule" id="PRU01240"/>
    </source>
</evidence>
<accession>A0ABW5ZA41</accession>
<dbReference type="EMBL" id="JBHUOL010000012">
    <property type="protein sequence ID" value="MFD2908657.1"/>
    <property type="molecule type" value="Genomic_DNA"/>
</dbReference>
<dbReference type="InterPro" id="IPR034058">
    <property type="entry name" value="TagA/B/C/D_pept_dom"/>
</dbReference>
<dbReference type="InterPro" id="IPR008979">
    <property type="entry name" value="Galactose-bd-like_sf"/>
</dbReference>
<evidence type="ECO:0000256" key="3">
    <source>
        <dbReference type="ARBA" id="ARBA00022729"/>
    </source>
</evidence>
<dbReference type="InterPro" id="IPR013783">
    <property type="entry name" value="Ig-like_fold"/>
</dbReference>
<comment type="similarity">
    <text evidence="1 6">Belongs to the peptidase S8 family.</text>
</comment>
<dbReference type="PANTHER" id="PTHR43399:SF4">
    <property type="entry name" value="CELL WALL-ASSOCIATED PROTEASE"/>
    <property type="match status" value="1"/>
</dbReference>
<dbReference type="Gene3D" id="2.60.40.10">
    <property type="entry name" value="Immunoglobulins"/>
    <property type="match status" value="1"/>
</dbReference>
<dbReference type="Gene3D" id="3.40.50.200">
    <property type="entry name" value="Peptidase S8/S53 domain"/>
    <property type="match status" value="1"/>
</dbReference>
<feature type="active site" description="Charge relay system" evidence="6">
    <location>
        <position position="156"/>
    </location>
</feature>
<feature type="active site" description="Charge relay system" evidence="6">
    <location>
        <position position="128"/>
    </location>
</feature>
<evidence type="ECO:0000313" key="9">
    <source>
        <dbReference type="EMBL" id="MFD2908657.1"/>
    </source>
</evidence>
<dbReference type="Pfam" id="PF00082">
    <property type="entry name" value="Peptidase_S8"/>
    <property type="match status" value="1"/>
</dbReference>
<dbReference type="InterPro" id="IPR036116">
    <property type="entry name" value="FN3_sf"/>
</dbReference>
<dbReference type="SUPFAM" id="SSF49265">
    <property type="entry name" value="Fibronectin type III"/>
    <property type="match status" value="1"/>
</dbReference>
<dbReference type="InterPro" id="IPR026444">
    <property type="entry name" value="Secre_tail"/>
</dbReference>
<feature type="region of interest" description="Disordered" evidence="7">
    <location>
        <begin position="304"/>
        <end position="338"/>
    </location>
</feature>
<dbReference type="InterPro" id="IPR000209">
    <property type="entry name" value="Peptidase_S8/S53_dom"/>
</dbReference>
<evidence type="ECO:0000259" key="8">
    <source>
        <dbReference type="PROSITE" id="PS51829"/>
    </source>
</evidence>
<dbReference type="InterPro" id="IPR051048">
    <property type="entry name" value="Peptidase_S8/S53_subtilisin"/>
</dbReference>
<dbReference type="Gene3D" id="2.60.120.260">
    <property type="entry name" value="Galactose-binding domain-like"/>
    <property type="match status" value="1"/>
</dbReference>
<dbReference type="Gene3D" id="2.60.120.380">
    <property type="match status" value="1"/>
</dbReference>
<dbReference type="PROSITE" id="PS51829">
    <property type="entry name" value="P_HOMO_B"/>
    <property type="match status" value="1"/>
</dbReference>
<dbReference type="RefSeq" id="WP_379806394.1">
    <property type="nucleotide sequence ID" value="NZ_JBHUOL010000012.1"/>
</dbReference>
<keyword evidence="3" id="KW-0732">Signal</keyword>
<evidence type="ECO:0000313" key="10">
    <source>
        <dbReference type="Proteomes" id="UP001597549"/>
    </source>
</evidence>
<dbReference type="PROSITE" id="PS51892">
    <property type="entry name" value="SUBTILASE"/>
    <property type="match status" value="1"/>
</dbReference>
<keyword evidence="2 6" id="KW-0645">Protease</keyword>
<organism evidence="9 10">
    <name type="scientific">Flavobacterium ardleyense</name>
    <dbReference type="NCBI Taxonomy" id="2038737"/>
    <lineage>
        <taxon>Bacteria</taxon>
        <taxon>Pseudomonadati</taxon>
        <taxon>Bacteroidota</taxon>
        <taxon>Flavobacteriia</taxon>
        <taxon>Flavobacteriales</taxon>
        <taxon>Flavobacteriaceae</taxon>
        <taxon>Flavobacterium</taxon>
    </lineage>
</organism>
<dbReference type="InterPro" id="IPR023828">
    <property type="entry name" value="Peptidase_S8_Ser-AS"/>
</dbReference>
<dbReference type="SUPFAM" id="SSF52743">
    <property type="entry name" value="Subtilisin-like"/>
    <property type="match status" value="1"/>
</dbReference>
<dbReference type="SUPFAM" id="SSF49785">
    <property type="entry name" value="Galactose-binding domain-like"/>
    <property type="match status" value="2"/>
</dbReference>